<dbReference type="PANTHER" id="PTHR10917">
    <property type="entry name" value="DNA-DIRECTED RNA POLYMERASES I, II, AND III SUBUNIT RPABC3"/>
    <property type="match status" value="1"/>
</dbReference>
<evidence type="ECO:0000313" key="1">
    <source>
        <dbReference type="EMBL" id="KAJ4827385.1"/>
    </source>
</evidence>
<sequence length="183" mass="21359">MEDLIDVFKVELLDPDGKKYDKAYSRMNFVFVVSRIEAQSEKLDLYMLLDVNTDIYPIERNDRLLLLLTETLIFDEKADRHLQLWSIGVAVVVSVVYRALKAEVFWDVLPALWEPENQGKSKADKFEYVMHGKLYKFDKRGEGDDFEVYISFGGLQLLLAGKPEFLDGFKLDKNYFLCLRKLV</sequence>
<organism evidence="1 2">
    <name type="scientific">Turnera subulata</name>
    <dbReference type="NCBI Taxonomy" id="218843"/>
    <lineage>
        <taxon>Eukaryota</taxon>
        <taxon>Viridiplantae</taxon>
        <taxon>Streptophyta</taxon>
        <taxon>Embryophyta</taxon>
        <taxon>Tracheophyta</taxon>
        <taxon>Spermatophyta</taxon>
        <taxon>Magnoliopsida</taxon>
        <taxon>eudicotyledons</taxon>
        <taxon>Gunneridae</taxon>
        <taxon>Pentapetalae</taxon>
        <taxon>rosids</taxon>
        <taxon>fabids</taxon>
        <taxon>Malpighiales</taxon>
        <taxon>Passifloraceae</taxon>
        <taxon>Turnera</taxon>
    </lineage>
</organism>
<keyword evidence="2" id="KW-1185">Reference proteome</keyword>
<dbReference type="PANTHER" id="PTHR10917:SF1">
    <property type="entry name" value="DNA-DIRECTED RNA POLYMERASE I, II"/>
    <property type="match status" value="1"/>
</dbReference>
<gene>
    <name evidence="1" type="ORF">Tsubulata_007375</name>
</gene>
<dbReference type="Pfam" id="PF03870">
    <property type="entry name" value="RNA_pol_Rpb8"/>
    <property type="match status" value="1"/>
</dbReference>
<dbReference type="GO" id="GO:0006351">
    <property type="term" value="P:DNA-templated transcription"/>
    <property type="evidence" value="ECO:0007669"/>
    <property type="project" value="InterPro"/>
</dbReference>
<dbReference type="GO" id="GO:0005736">
    <property type="term" value="C:RNA polymerase I complex"/>
    <property type="evidence" value="ECO:0007669"/>
    <property type="project" value="TreeGrafter"/>
</dbReference>
<dbReference type="AlphaFoldDB" id="A0A9Q0J4J4"/>
<accession>A0A9Q0J4J4</accession>
<dbReference type="Proteomes" id="UP001141552">
    <property type="component" value="Unassembled WGS sequence"/>
</dbReference>
<dbReference type="PIRSF" id="PIRSF000779">
    <property type="entry name" value="RNA_pol_Rpb8"/>
    <property type="match status" value="1"/>
</dbReference>
<dbReference type="EMBL" id="JAKUCV010006427">
    <property type="protein sequence ID" value="KAJ4827385.1"/>
    <property type="molecule type" value="Genomic_DNA"/>
</dbReference>
<protein>
    <submittedName>
        <fullName evidence="1">Uncharacterized protein</fullName>
    </submittedName>
</protein>
<dbReference type="InterPro" id="IPR005570">
    <property type="entry name" value="RPABC3"/>
</dbReference>
<dbReference type="InterPro" id="IPR012340">
    <property type="entry name" value="NA-bd_OB-fold"/>
</dbReference>
<dbReference type="GO" id="GO:0005666">
    <property type="term" value="C:RNA polymerase III complex"/>
    <property type="evidence" value="ECO:0007669"/>
    <property type="project" value="TreeGrafter"/>
</dbReference>
<proteinExistence type="predicted"/>
<evidence type="ECO:0000313" key="2">
    <source>
        <dbReference type="Proteomes" id="UP001141552"/>
    </source>
</evidence>
<dbReference type="OrthoDB" id="20018at2759"/>
<dbReference type="SMART" id="SM00658">
    <property type="entry name" value="RPOL8c"/>
    <property type="match status" value="1"/>
</dbReference>
<dbReference type="GO" id="GO:0005665">
    <property type="term" value="C:RNA polymerase II, core complex"/>
    <property type="evidence" value="ECO:0007669"/>
    <property type="project" value="TreeGrafter"/>
</dbReference>
<dbReference type="Gene3D" id="2.40.50.140">
    <property type="entry name" value="Nucleic acid-binding proteins"/>
    <property type="match status" value="1"/>
</dbReference>
<reference evidence="1" key="2">
    <citation type="journal article" date="2023" name="Plants (Basel)">
        <title>Annotation of the Turnera subulata (Passifloraceae) Draft Genome Reveals the S-Locus Evolved after the Divergence of Turneroideae from Passifloroideae in a Stepwise Manner.</title>
        <authorList>
            <person name="Henning P.M."/>
            <person name="Roalson E.H."/>
            <person name="Mir W."/>
            <person name="McCubbin A.G."/>
            <person name="Shore J.S."/>
        </authorList>
    </citation>
    <scope>NUCLEOTIDE SEQUENCE</scope>
    <source>
        <strain evidence="1">F60SS</strain>
    </source>
</reference>
<dbReference type="SUPFAM" id="SSF50249">
    <property type="entry name" value="Nucleic acid-binding proteins"/>
    <property type="match status" value="1"/>
</dbReference>
<name>A0A9Q0J4J4_9ROSI</name>
<reference evidence="1" key="1">
    <citation type="submission" date="2022-02" db="EMBL/GenBank/DDBJ databases">
        <authorList>
            <person name="Henning P.M."/>
            <person name="McCubbin A.G."/>
            <person name="Shore J.S."/>
        </authorList>
    </citation>
    <scope>NUCLEOTIDE SEQUENCE</scope>
    <source>
        <strain evidence="1">F60SS</strain>
        <tissue evidence="1">Leaves</tissue>
    </source>
</reference>
<dbReference type="GO" id="GO:0003899">
    <property type="term" value="F:DNA-directed RNA polymerase activity"/>
    <property type="evidence" value="ECO:0007669"/>
    <property type="project" value="InterPro"/>
</dbReference>
<comment type="caution">
    <text evidence="1">The sequence shown here is derived from an EMBL/GenBank/DDBJ whole genome shotgun (WGS) entry which is preliminary data.</text>
</comment>